<keyword evidence="3" id="KW-1185">Reference proteome</keyword>
<keyword evidence="1" id="KW-1133">Transmembrane helix</keyword>
<evidence type="ECO:0000313" key="3">
    <source>
        <dbReference type="Proteomes" id="UP001432046"/>
    </source>
</evidence>
<accession>A0ABZ2NYJ8</accession>
<sequence>MTAGNDFDPSDDLRASNVETGDLEADDAGAEPKLFSALLTPHRSLNRTGFIVLMSFVTVVSFIAGVVFWWLGAWPIFGFFWLDVLVIYWAFKVNFRTARASEEITVTPSELRVRRISHRGHVAEWVLNPLWVRFEQISHEEFGIERLYLVSRGRRISIGSFLSPDEKASFSKALTAALNTAKRGPDLQPHRLSKLI</sequence>
<keyword evidence="1" id="KW-0472">Membrane</keyword>
<name>A0ABZ2NYJ8_9BRAD</name>
<feature type="transmembrane region" description="Helical" evidence="1">
    <location>
        <begin position="50"/>
        <end position="68"/>
    </location>
</feature>
<dbReference type="EMBL" id="CP147711">
    <property type="protein sequence ID" value="WXC80042.1"/>
    <property type="molecule type" value="Genomic_DNA"/>
</dbReference>
<dbReference type="Proteomes" id="UP001432046">
    <property type="component" value="Chromosome"/>
</dbReference>
<dbReference type="RefSeq" id="WP_338833968.1">
    <property type="nucleotide sequence ID" value="NZ_CP147711.1"/>
</dbReference>
<dbReference type="InterPro" id="IPR019253">
    <property type="entry name" value="DUF2244_TM"/>
</dbReference>
<gene>
    <name evidence="2" type="ORF">WDK88_44160</name>
</gene>
<organism evidence="2 3">
    <name type="scientific">Bradyrhizobium septentrionale</name>
    <dbReference type="NCBI Taxonomy" id="1404411"/>
    <lineage>
        <taxon>Bacteria</taxon>
        <taxon>Pseudomonadati</taxon>
        <taxon>Pseudomonadota</taxon>
        <taxon>Alphaproteobacteria</taxon>
        <taxon>Hyphomicrobiales</taxon>
        <taxon>Nitrobacteraceae</taxon>
        <taxon>Bradyrhizobium</taxon>
    </lineage>
</organism>
<reference evidence="2" key="2">
    <citation type="submission" date="2024-03" db="EMBL/GenBank/DDBJ databases">
        <authorList>
            <person name="Bromfield E.S.P."/>
            <person name="Cloutier S."/>
        </authorList>
    </citation>
    <scope>NUCLEOTIDE SEQUENCE</scope>
    <source>
        <strain evidence="2">5S5</strain>
    </source>
</reference>
<dbReference type="InterPro" id="IPR016990">
    <property type="entry name" value="UCP032162_TM"/>
</dbReference>
<proteinExistence type="predicted"/>
<dbReference type="PIRSF" id="PIRSF032162">
    <property type="entry name" value="UCP032162_imp"/>
    <property type="match status" value="1"/>
</dbReference>
<feature type="transmembrane region" description="Helical" evidence="1">
    <location>
        <begin position="74"/>
        <end position="91"/>
    </location>
</feature>
<evidence type="ECO:0000256" key="1">
    <source>
        <dbReference type="SAM" id="Phobius"/>
    </source>
</evidence>
<dbReference type="Pfam" id="PF10003">
    <property type="entry name" value="DUF2244"/>
    <property type="match status" value="1"/>
</dbReference>
<reference evidence="2" key="1">
    <citation type="journal article" date="2021" name="Int. J. Syst. Evol. Microbiol.">
        <title>Bradyrhizobium septentrionale sp. nov. (sv. septentrionale) and Bradyrhizobium quebecense sp. nov. (sv. septentrionale) associated with legumes native to Canada possess rearranged symbiosis genes and numerous insertion sequences.</title>
        <authorList>
            <person name="Bromfield E.S.P."/>
            <person name="Cloutier S."/>
        </authorList>
    </citation>
    <scope>NUCLEOTIDE SEQUENCE</scope>
    <source>
        <strain evidence="2">5S5</strain>
    </source>
</reference>
<keyword evidence="1" id="KW-0812">Transmembrane</keyword>
<protein>
    <submittedName>
        <fullName evidence="2">DUF2244 domain-containing protein</fullName>
    </submittedName>
</protein>
<evidence type="ECO:0000313" key="2">
    <source>
        <dbReference type="EMBL" id="WXC80042.1"/>
    </source>
</evidence>